<feature type="compositionally biased region" description="Low complexity" evidence="2">
    <location>
        <begin position="62"/>
        <end position="74"/>
    </location>
</feature>
<feature type="region of interest" description="Disordered" evidence="2">
    <location>
        <begin position="62"/>
        <end position="153"/>
    </location>
</feature>
<organism evidence="3 4">
    <name type="scientific">Sphaerosporella brunnea</name>
    <dbReference type="NCBI Taxonomy" id="1250544"/>
    <lineage>
        <taxon>Eukaryota</taxon>
        <taxon>Fungi</taxon>
        <taxon>Dikarya</taxon>
        <taxon>Ascomycota</taxon>
        <taxon>Pezizomycotina</taxon>
        <taxon>Pezizomycetes</taxon>
        <taxon>Pezizales</taxon>
        <taxon>Pyronemataceae</taxon>
        <taxon>Sphaerosporella</taxon>
    </lineage>
</organism>
<dbReference type="Proteomes" id="UP000326924">
    <property type="component" value="Unassembled WGS sequence"/>
</dbReference>
<sequence length="621" mass="69458">MSSDLSTPQKILRKSLRSKISLPATDNIDIDIEDEDERRRQHRIRLGRESFERKRRLAGLFTSSSSASTSARTSVDFDGDIDMEGQAKKGKQKHEAEDAPYVPTETETDEEEEELEMRIAPPRRTARKFTKEAILRENEEERKRREHKRKEQAEIRSRFIEGSMRDRHSLPPPREIIGDLESRPSSPVGDYMEDEMDIEMETTKGKEKEKKKRFTFGLGNIFKFNPLTIVGEARAAYLRQKALHEARERKKEEMKRQKKEAERLYFEMKARGQFKDFSQVAAAVMGSARKRKLGEVASVESDKDAQDQDYFEILPGCDGEDDEDEIMEEYEPEAGDVEEFKAIKYEDTSASQNVAKKPSRAITGVSRSNSVKTTSSARAKPTKGPTKRELQKQERLLKKVTALEEQLNKVRQELAETGRGAIVPAASEASKQRMSVDTKRAEMPLPIYGAMTGALPAAEKPVAPETPASKHRHPNKMLPDTPESTPDTDRYAPIAPEEIDDDTAMDEGFSMIPLSPVLDSSTVVDTPEHQSNASAPSRLNIKKSTGSKSPALSELRKLSGASFKRVGTAISNAVVGGSAESGMPERKKRRGLDSPPAKKGWTATNEEAPQLPELTLNGVAK</sequence>
<feature type="region of interest" description="Disordered" evidence="2">
    <location>
        <begin position="522"/>
        <end position="553"/>
    </location>
</feature>
<proteinExistence type="predicted"/>
<dbReference type="InParanoid" id="A0A5J5F5T5"/>
<keyword evidence="1" id="KW-0175">Coiled coil</keyword>
<evidence type="ECO:0000256" key="1">
    <source>
        <dbReference type="SAM" id="Coils"/>
    </source>
</evidence>
<reference evidence="3 4" key="1">
    <citation type="submission" date="2019-09" db="EMBL/GenBank/DDBJ databases">
        <title>Draft genome of the ectomycorrhizal ascomycete Sphaerosporella brunnea.</title>
        <authorList>
            <consortium name="DOE Joint Genome Institute"/>
            <person name="Benucci G.M."/>
            <person name="Marozzi G."/>
            <person name="Antonielli L."/>
            <person name="Sanchez S."/>
            <person name="Marco P."/>
            <person name="Wang X."/>
            <person name="Falini L.B."/>
            <person name="Barry K."/>
            <person name="Haridas S."/>
            <person name="Lipzen A."/>
            <person name="Labutti K."/>
            <person name="Grigoriev I.V."/>
            <person name="Murat C."/>
            <person name="Martin F."/>
            <person name="Albertini E."/>
            <person name="Donnini D."/>
            <person name="Bonito G."/>
        </authorList>
    </citation>
    <scope>NUCLEOTIDE SEQUENCE [LARGE SCALE GENOMIC DNA]</scope>
    <source>
        <strain evidence="3 4">Sb_GMNB300</strain>
    </source>
</reference>
<dbReference type="OrthoDB" id="5412335at2759"/>
<comment type="caution">
    <text evidence="3">The sequence shown here is derived from an EMBL/GenBank/DDBJ whole genome shotgun (WGS) entry which is preliminary data.</text>
</comment>
<dbReference type="AlphaFoldDB" id="A0A5J5F5T5"/>
<feature type="region of interest" description="Disordered" evidence="2">
    <location>
        <begin position="165"/>
        <end position="191"/>
    </location>
</feature>
<dbReference type="EMBL" id="VXIS01000032">
    <property type="protein sequence ID" value="KAA8911749.1"/>
    <property type="molecule type" value="Genomic_DNA"/>
</dbReference>
<feature type="compositionally biased region" description="Basic and acidic residues" evidence="2">
    <location>
        <begin position="129"/>
        <end position="153"/>
    </location>
</feature>
<evidence type="ECO:0000313" key="4">
    <source>
        <dbReference type="Proteomes" id="UP000326924"/>
    </source>
</evidence>
<feature type="compositionally biased region" description="Acidic residues" evidence="2">
    <location>
        <begin position="106"/>
        <end position="115"/>
    </location>
</feature>
<keyword evidence="4" id="KW-1185">Reference proteome</keyword>
<name>A0A5J5F5T5_9PEZI</name>
<feature type="region of interest" description="Disordered" evidence="2">
    <location>
        <begin position="351"/>
        <end position="392"/>
    </location>
</feature>
<feature type="compositionally biased region" description="Polar residues" evidence="2">
    <location>
        <begin position="522"/>
        <end position="550"/>
    </location>
</feature>
<feature type="coiled-coil region" evidence="1">
    <location>
        <begin position="240"/>
        <end position="271"/>
    </location>
</feature>
<feature type="region of interest" description="Disordered" evidence="2">
    <location>
        <begin position="575"/>
        <end position="621"/>
    </location>
</feature>
<evidence type="ECO:0000313" key="3">
    <source>
        <dbReference type="EMBL" id="KAA8911749.1"/>
    </source>
</evidence>
<feature type="compositionally biased region" description="Polar residues" evidence="2">
    <location>
        <begin position="365"/>
        <end position="377"/>
    </location>
</feature>
<accession>A0A5J5F5T5</accession>
<evidence type="ECO:0000256" key="2">
    <source>
        <dbReference type="SAM" id="MobiDB-lite"/>
    </source>
</evidence>
<protein>
    <submittedName>
        <fullName evidence="3">Uncharacterized protein</fullName>
    </submittedName>
</protein>
<feature type="region of interest" description="Disordered" evidence="2">
    <location>
        <begin position="459"/>
        <end position="493"/>
    </location>
</feature>
<gene>
    <name evidence="3" type="ORF">FN846DRAFT_934701</name>
</gene>